<dbReference type="Gene3D" id="3.40.50.720">
    <property type="entry name" value="NAD(P)-binding Rossmann-like Domain"/>
    <property type="match status" value="1"/>
</dbReference>
<dbReference type="GO" id="GO:0008324">
    <property type="term" value="F:monoatomic cation transmembrane transporter activity"/>
    <property type="evidence" value="ECO:0007669"/>
    <property type="project" value="InterPro"/>
</dbReference>
<dbReference type="PROSITE" id="PS51202">
    <property type="entry name" value="RCK_C"/>
    <property type="match status" value="1"/>
</dbReference>
<dbReference type="Gene3D" id="3.30.70.1450">
    <property type="entry name" value="Regulator of K+ conductance, C-terminal domain"/>
    <property type="match status" value="1"/>
</dbReference>
<evidence type="ECO:0000259" key="4">
    <source>
        <dbReference type="PROSITE" id="PS51202"/>
    </source>
</evidence>
<dbReference type="eggNOG" id="COG0569">
    <property type="taxonomic scope" value="Bacteria"/>
</dbReference>
<dbReference type="STRING" id="897.B2D07_15210"/>
<dbReference type="Pfam" id="PF02254">
    <property type="entry name" value="TrkA_N"/>
    <property type="match status" value="1"/>
</dbReference>
<evidence type="ECO:0000256" key="2">
    <source>
        <dbReference type="ARBA" id="ARBA00023065"/>
    </source>
</evidence>
<feature type="domain" description="RCK C-terminal" evidence="4">
    <location>
        <begin position="135"/>
        <end position="215"/>
    </location>
</feature>
<dbReference type="eggNOG" id="COG0589">
    <property type="taxonomic scope" value="Bacteria"/>
</dbReference>
<dbReference type="GO" id="GO:0006813">
    <property type="term" value="P:potassium ion transport"/>
    <property type="evidence" value="ECO:0007669"/>
    <property type="project" value="InterPro"/>
</dbReference>
<comment type="caution">
    <text evidence="5">The sequence shown here is derived from an EMBL/GenBank/DDBJ whole genome shotgun (WGS) entry which is preliminary data.</text>
</comment>
<dbReference type="PANTHER" id="PTHR43833">
    <property type="entry name" value="POTASSIUM CHANNEL PROTEIN 2-RELATED-RELATED"/>
    <property type="match status" value="1"/>
</dbReference>
<keyword evidence="1" id="KW-0813">Transport</keyword>
<dbReference type="SUPFAM" id="SSF52402">
    <property type="entry name" value="Adenine nucleotide alpha hydrolases-like"/>
    <property type="match status" value="1"/>
</dbReference>
<dbReference type="PROSITE" id="PS51201">
    <property type="entry name" value="RCK_N"/>
    <property type="match status" value="1"/>
</dbReference>
<dbReference type="PANTHER" id="PTHR43833:SF5">
    <property type="entry name" value="TRK SYSTEM POTASSIUM UPTAKE PROTEIN TRKA"/>
    <property type="match status" value="1"/>
</dbReference>
<dbReference type="InterPro" id="IPR006037">
    <property type="entry name" value="RCK_C"/>
</dbReference>
<name>S7TGD0_DESML</name>
<reference evidence="5 6" key="1">
    <citation type="journal article" date="2013" name="Genome Announc.">
        <title>Draft genome sequences for three mercury-methylating, sulfate-reducing bacteria.</title>
        <authorList>
            <person name="Brown S.D."/>
            <person name="Hurt R.A.Jr."/>
            <person name="Gilmour C.C."/>
            <person name="Elias D.A."/>
        </authorList>
    </citation>
    <scope>NUCLEOTIDE SEQUENCE [LARGE SCALE GENOMIC DNA]</scope>
    <source>
        <strain evidence="5 6">DSM 2059</strain>
    </source>
</reference>
<dbReference type="AlphaFoldDB" id="S7TGD0"/>
<evidence type="ECO:0000313" key="5">
    <source>
        <dbReference type="EMBL" id="EPR35806.1"/>
    </source>
</evidence>
<sequence>MKAVICGAGRYTRNLLGRLGDRWRITLIDASEKALKELMDTHATVAKVLAGDAASPVLLDKAGLGETDYFLALTDNDKVNLAAVRFARKAGVPHILSVLYDLSLEAKFQKLDVHLLLPGNMVGNTLYHYLQDPRIQVFSVARGTGEVVEIEVTRDNWIAGMSVTVLEDPEWRLAGLYRAGEWMPLTGELMLAEGDRLILLGKRNFFRSVCSVLACGHMPFPAPWGRGLMIVLNGDEGAETLEEGMYLLRNTRVGHVSILYDAVDMPDPTAHIDRKNVRHDIRLHPMDGRLTDTVKTLCRKDQIGLVVMRPLGRSFLKSISRPETIALAHELACPLLIARNSNPYDRILVPFNGTAMAALALETAVGLAEQIGALVDAAVVQEPDFIHGESRESWSDKTFKKVREISHIHKVKIGEIECRGNPVKEITALAERYQLMVVGSTNPQKELLTPHVGELLVERTPCSVLILASGAP</sequence>
<dbReference type="EMBL" id="ATHJ01000105">
    <property type="protein sequence ID" value="EPR35806.1"/>
    <property type="molecule type" value="Genomic_DNA"/>
</dbReference>
<dbReference type="SUPFAM" id="SSF51735">
    <property type="entry name" value="NAD(P)-binding Rossmann-fold domains"/>
    <property type="match status" value="1"/>
</dbReference>
<dbReference type="Gene3D" id="3.40.50.12370">
    <property type="match status" value="1"/>
</dbReference>
<evidence type="ECO:0000313" key="6">
    <source>
        <dbReference type="Proteomes" id="UP000014977"/>
    </source>
</evidence>
<gene>
    <name evidence="5" type="ORF">dsmv_0511</name>
</gene>
<dbReference type="SUPFAM" id="SSF116726">
    <property type="entry name" value="TrkA C-terminal domain-like"/>
    <property type="match status" value="1"/>
</dbReference>
<evidence type="ECO:0000256" key="1">
    <source>
        <dbReference type="ARBA" id="ARBA00022448"/>
    </source>
</evidence>
<dbReference type="InterPro" id="IPR036291">
    <property type="entry name" value="NAD(P)-bd_dom_sf"/>
</dbReference>
<organism evidence="5 6">
    <name type="scientific">Desulfococcus multivorans DSM 2059</name>
    <dbReference type="NCBI Taxonomy" id="1121405"/>
    <lineage>
        <taxon>Bacteria</taxon>
        <taxon>Pseudomonadati</taxon>
        <taxon>Thermodesulfobacteriota</taxon>
        <taxon>Desulfobacteria</taxon>
        <taxon>Desulfobacterales</taxon>
        <taxon>Desulfococcaceae</taxon>
        <taxon>Desulfococcus</taxon>
    </lineage>
</organism>
<dbReference type="InterPro" id="IPR003148">
    <property type="entry name" value="RCK_N"/>
</dbReference>
<accession>S7TGD0</accession>
<keyword evidence="6" id="KW-1185">Reference proteome</keyword>
<dbReference type="InterPro" id="IPR050721">
    <property type="entry name" value="Trk_Ktr_HKT_K-transport"/>
</dbReference>
<dbReference type="Proteomes" id="UP000014977">
    <property type="component" value="Unassembled WGS sequence"/>
</dbReference>
<proteinExistence type="predicted"/>
<protein>
    <submittedName>
        <fullName evidence="5">TrkA-N domain protein</fullName>
    </submittedName>
</protein>
<feature type="domain" description="RCK N-terminal" evidence="3">
    <location>
        <begin position="1"/>
        <end position="115"/>
    </location>
</feature>
<dbReference type="InterPro" id="IPR036721">
    <property type="entry name" value="RCK_C_sf"/>
</dbReference>
<evidence type="ECO:0000259" key="3">
    <source>
        <dbReference type="PROSITE" id="PS51201"/>
    </source>
</evidence>
<dbReference type="OrthoDB" id="9775180at2"/>
<keyword evidence="2" id="KW-0406">Ion transport</keyword>
<dbReference type="CDD" id="cd00293">
    <property type="entry name" value="USP-like"/>
    <property type="match status" value="1"/>
</dbReference>
<dbReference type="Pfam" id="PF00582">
    <property type="entry name" value="Usp"/>
    <property type="match status" value="1"/>
</dbReference>
<dbReference type="RefSeq" id="WP_020877622.1">
    <property type="nucleotide sequence ID" value="NZ_ATHJ01000105.1"/>
</dbReference>
<dbReference type="InterPro" id="IPR006016">
    <property type="entry name" value="UspA"/>
</dbReference>